<evidence type="ECO:0000259" key="16">
    <source>
        <dbReference type="Pfam" id="PF08543"/>
    </source>
</evidence>
<evidence type="ECO:0000256" key="13">
    <source>
        <dbReference type="ARBA" id="ARBA00037917"/>
    </source>
</evidence>
<gene>
    <name evidence="17" type="primary">thiD</name>
    <name evidence="17" type="ORF">JHK64_05135</name>
</gene>
<dbReference type="CDD" id="cd01169">
    <property type="entry name" value="HMPP_kinase"/>
    <property type="match status" value="1"/>
</dbReference>
<dbReference type="GO" id="GO:0008972">
    <property type="term" value="F:phosphomethylpyrimidine kinase activity"/>
    <property type="evidence" value="ECO:0007669"/>
    <property type="project" value="UniProtKB-EC"/>
</dbReference>
<protein>
    <recommendedName>
        <fullName evidence="7">Hydroxymethylpyrimidine/phosphomethylpyrimidine kinase</fullName>
        <ecNumber evidence="5">2.7.1.49</ecNumber>
        <ecNumber evidence="6">2.7.4.7</ecNumber>
    </recommendedName>
    <alternativeName>
        <fullName evidence="14">Hydroxymethylpyrimidine kinase</fullName>
    </alternativeName>
    <alternativeName>
        <fullName evidence="15">Hydroxymethylpyrimidine phosphate kinase</fullName>
    </alternativeName>
</protein>
<dbReference type="SUPFAM" id="SSF53613">
    <property type="entry name" value="Ribokinase-like"/>
    <property type="match status" value="1"/>
</dbReference>
<evidence type="ECO:0000256" key="2">
    <source>
        <dbReference type="ARBA" id="ARBA00000565"/>
    </source>
</evidence>
<evidence type="ECO:0000256" key="4">
    <source>
        <dbReference type="ARBA" id="ARBA00009879"/>
    </source>
</evidence>
<dbReference type="Gene3D" id="3.40.1190.20">
    <property type="match status" value="1"/>
</dbReference>
<dbReference type="Proteomes" id="UP000644875">
    <property type="component" value="Unassembled WGS sequence"/>
</dbReference>
<organism evidence="17 18">
    <name type="scientific">Streptococcus zalophi</name>
    <dbReference type="NCBI Taxonomy" id="640031"/>
    <lineage>
        <taxon>Bacteria</taxon>
        <taxon>Bacillati</taxon>
        <taxon>Bacillota</taxon>
        <taxon>Bacilli</taxon>
        <taxon>Lactobacillales</taxon>
        <taxon>Streptococcaceae</taxon>
        <taxon>Streptococcus</taxon>
    </lineage>
</organism>
<comment type="catalytic activity">
    <reaction evidence="2">
        <text>4-amino-2-methyl-5-(phosphooxymethyl)pyrimidine + ATP = 4-amino-2-methyl-5-(diphosphooxymethyl)pyrimidine + ADP</text>
        <dbReference type="Rhea" id="RHEA:19893"/>
        <dbReference type="ChEBI" id="CHEBI:30616"/>
        <dbReference type="ChEBI" id="CHEBI:57841"/>
        <dbReference type="ChEBI" id="CHEBI:58354"/>
        <dbReference type="ChEBI" id="CHEBI:456216"/>
        <dbReference type="EC" id="2.7.4.7"/>
    </reaction>
</comment>
<dbReference type="GO" id="GO:0008902">
    <property type="term" value="F:hydroxymethylpyrimidine kinase activity"/>
    <property type="evidence" value="ECO:0007669"/>
    <property type="project" value="UniProtKB-EC"/>
</dbReference>
<evidence type="ECO:0000256" key="12">
    <source>
        <dbReference type="ARBA" id="ARBA00022977"/>
    </source>
</evidence>
<evidence type="ECO:0000256" key="10">
    <source>
        <dbReference type="ARBA" id="ARBA00022777"/>
    </source>
</evidence>
<keyword evidence="9" id="KW-0547">Nucleotide-binding</keyword>
<dbReference type="GO" id="GO:0005524">
    <property type="term" value="F:ATP binding"/>
    <property type="evidence" value="ECO:0007669"/>
    <property type="project" value="UniProtKB-KW"/>
</dbReference>
<dbReference type="PANTHER" id="PTHR20858:SF17">
    <property type="entry name" value="HYDROXYMETHYLPYRIMIDINE_PHOSPHOMETHYLPYRIMIDINE KINASE THI20-RELATED"/>
    <property type="match status" value="1"/>
</dbReference>
<dbReference type="EC" id="2.7.4.7" evidence="6"/>
<keyword evidence="8 17" id="KW-0808">Transferase</keyword>
<evidence type="ECO:0000256" key="3">
    <source>
        <dbReference type="ARBA" id="ARBA00004769"/>
    </source>
</evidence>
<comment type="pathway">
    <text evidence="13">Cofactor biosynthesis; thiamine diphosphate biosynthesis; 4-amino-2-methyl-5-diphosphomethylpyrimidine from 5-amino-1-(5-phospho-D-ribosyl)imidazole: step 2/3.</text>
</comment>
<dbReference type="RefSeq" id="WP_199567928.1">
    <property type="nucleotide sequence ID" value="NZ_JAENBP010000005.1"/>
</dbReference>
<dbReference type="EC" id="2.7.1.49" evidence="5"/>
<reference evidence="17 18" key="1">
    <citation type="journal article" date="2021" name="Int. J. Syst. Evol. Microbiol.">
        <title>Streptococcus vicugnae sp. nov., isolated from faeces of alpacas (Vicugna pacos) and cattle (Bos taurus), Streptococcus zalophi sp. nov., and Streptococcus pacificus sp. nov., isolated from respiratory tract of California sea lions (Zalophus californianus).</title>
        <authorList>
            <person name="Volokhov D.V."/>
            <person name="Zagorodnyaya T.A."/>
            <person name="Shen Z."/>
            <person name="Blom J."/>
            <person name="Furtak V.A."/>
            <person name="Eisenberg T."/>
            <person name="Fan P."/>
            <person name="Jeong K.C."/>
            <person name="Gao Y."/>
            <person name="Zhang S."/>
            <person name="Amselle M."/>
        </authorList>
    </citation>
    <scope>NUCLEOTIDE SEQUENCE [LARGE SCALE GENOMIC DNA]</scope>
    <source>
        <strain evidence="18">CSL7508-lung</strain>
    </source>
</reference>
<name>A0A934UDS5_9STRE</name>
<comment type="similarity">
    <text evidence="4">Belongs to the ThiD family.</text>
</comment>
<dbReference type="InterPro" id="IPR029056">
    <property type="entry name" value="Ribokinase-like"/>
</dbReference>
<accession>A0A934UDS5</accession>
<keyword evidence="11" id="KW-0067">ATP-binding</keyword>
<evidence type="ECO:0000256" key="9">
    <source>
        <dbReference type="ARBA" id="ARBA00022741"/>
    </source>
</evidence>
<sequence length="264" mass="28078">MAKLDAVLTIAGTDPSGGAGIMADLKSFQARETYGMAVVTSVVAQNTQGVRAVQHITPDMVDQQLSCVFEDIEPQAIKTGMLAQVEIINIVASYLKDYSKPYVLDPVMVATSGDRLIEEEAIEALKSKLLPLATLITPNLPEAEVLVGRSLSDEASIIQAGYEIQDKYHVKNVIIKGGHATGLAKDYLFLENEGLMTLSSERIDTVHTHGTGCTFAAVATAELGKGKTIVEAVKTAKAFITSAIKNAPELGKGHGPVNHLSYKG</sequence>
<keyword evidence="10 17" id="KW-0418">Kinase</keyword>
<dbReference type="InterPro" id="IPR004399">
    <property type="entry name" value="HMP/HMP-P_kinase_dom"/>
</dbReference>
<keyword evidence="12" id="KW-0784">Thiamine biosynthesis</keyword>
<dbReference type="InterPro" id="IPR013749">
    <property type="entry name" value="PM/HMP-P_kinase-1"/>
</dbReference>
<dbReference type="EMBL" id="JAENBP010000005">
    <property type="protein sequence ID" value="MBJ8350013.1"/>
    <property type="molecule type" value="Genomic_DNA"/>
</dbReference>
<dbReference type="GO" id="GO:0005829">
    <property type="term" value="C:cytosol"/>
    <property type="evidence" value="ECO:0007669"/>
    <property type="project" value="TreeGrafter"/>
</dbReference>
<evidence type="ECO:0000256" key="5">
    <source>
        <dbReference type="ARBA" id="ARBA00012135"/>
    </source>
</evidence>
<proteinExistence type="inferred from homology"/>
<evidence type="ECO:0000256" key="8">
    <source>
        <dbReference type="ARBA" id="ARBA00022679"/>
    </source>
</evidence>
<evidence type="ECO:0000256" key="14">
    <source>
        <dbReference type="ARBA" id="ARBA00042102"/>
    </source>
</evidence>
<dbReference type="FunFam" id="3.40.1190.20:FF:000003">
    <property type="entry name" value="Phosphomethylpyrimidine kinase ThiD"/>
    <property type="match status" value="1"/>
</dbReference>
<evidence type="ECO:0000256" key="1">
    <source>
        <dbReference type="ARBA" id="ARBA00000151"/>
    </source>
</evidence>
<evidence type="ECO:0000313" key="18">
    <source>
        <dbReference type="Proteomes" id="UP000644875"/>
    </source>
</evidence>
<evidence type="ECO:0000313" key="17">
    <source>
        <dbReference type="EMBL" id="MBJ8350013.1"/>
    </source>
</evidence>
<dbReference type="Pfam" id="PF08543">
    <property type="entry name" value="Phos_pyr_kin"/>
    <property type="match status" value="1"/>
</dbReference>
<dbReference type="NCBIfam" id="TIGR00097">
    <property type="entry name" value="HMP-P_kinase"/>
    <property type="match status" value="1"/>
</dbReference>
<dbReference type="PANTHER" id="PTHR20858">
    <property type="entry name" value="PHOSPHOMETHYLPYRIMIDINE KINASE"/>
    <property type="match status" value="1"/>
</dbReference>
<keyword evidence="18" id="KW-1185">Reference proteome</keyword>
<dbReference type="GO" id="GO:0009228">
    <property type="term" value="P:thiamine biosynthetic process"/>
    <property type="evidence" value="ECO:0007669"/>
    <property type="project" value="UniProtKB-KW"/>
</dbReference>
<evidence type="ECO:0000256" key="6">
    <source>
        <dbReference type="ARBA" id="ARBA00012963"/>
    </source>
</evidence>
<dbReference type="AlphaFoldDB" id="A0A934UDS5"/>
<comment type="pathway">
    <text evidence="3">Cofactor biosynthesis; thiamine diphosphate biosynthesis; 4-amino-2-methyl-5-diphosphomethylpyrimidine from 5-amino-1-(5-phospho-D-ribosyl)imidazole: step 3/3.</text>
</comment>
<comment type="caution">
    <text evidence="17">The sequence shown here is derived from an EMBL/GenBank/DDBJ whole genome shotgun (WGS) entry which is preliminary data.</text>
</comment>
<comment type="catalytic activity">
    <reaction evidence="1">
        <text>4-amino-5-hydroxymethyl-2-methylpyrimidine + ATP = 4-amino-2-methyl-5-(phosphooxymethyl)pyrimidine + ADP + H(+)</text>
        <dbReference type="Rhea" id="RHEA:23096"/>
        <dbReference type="ChEBI" id="CHEBI:15378"/>
        <dbReference type="ChEBI" id="CHEBI:16892"/>
        <dbReference type="ChEBI" id="CHEBI:30616"/>
        <dbReference type="ChEBI" id="CHEBI:58354"/>
        <dbReference type="ChEBI" id="CHEBI:456216"/>
        <dbReference type="EC" id="2.7.1.49"/>
    </reaction>
</comment>
<feature type="domain" description="Pyridoxamine kinase/Phosphomethylpyrimidine kinase" evidence="16">
    <location>
        <begin position="14"/>
        <end position="258"/>
    </location>
</feature>
<evidence type="ECO:0000256" key="15">
    <source>
        <dbReference type="ARBA" id="ARBA00043176"/>
    </source>
</evidence>
<evidence type="ECO:0000256" key="7">
    <source>
        <dbReference type="ARBA" id="ARBA00019161"/>
    </source>
</evidence>
<evidence type="ECO:0000256" key="11">
    <source>
        <dbReference type="ARBA" id="ARBA00022840"/>
    </source>
</evidence>